<dbReference type="GO" id="GO:0000139">
    <property type="term" value="C:Golgi membrane"/>
    <property type="evidence" value="ECO:0007669"/>
    <property type="project" value="UniProtKB-SubCell"/>
</dbReference>
<dbReference type="GO" id="GO:2000640">
    <property type="term" value="P:positive regulation of SREBP signaling pathway"/>
    <property type="evidence" value="ECO:0007669"/>
    <property type="project" value="InterPro"/>
</dbReference>
<evidence type="ECO:0000256" key="6">
    <source>
        <dbReference type="ARBA" id="ARBA00023180"/>
    </source>
</evidence>
<keyword evidence="5 9" id="KW-0472">Membrane</keyword>
<keyword evidence="2 9" id="KW-0812">Transmembrane</keyword>
<comment type="subcellular location">
    <subcellularLocation>
        <location evidence="1">Golgi apparatus membrane</location>
        <topology evidence="1">Single-pass membrane protein</topology>
    </subcellularLocation>
</comment>
<comment type="caution">
    <text evidence="10">The sequence shown here is derived from an EMBL/GenBank/DDBJ whole genome shotgun (WGS) entry which is preliminary data.</text>
</comment>
<organism evidence="10 11">
    <name type="scientific">Atractosteus spatula</name>
    <name type="common">Alligator gar</name>
    <name type="synonym">Lepisosteus spatula</name>
    <dbReference type="NCBI Taxonomy" id="7917"/>
    <lineage>
        <taxon>Eukaryota</taxon>
        <taxon>Metazoa</taxon>
        <taxon>Chordata</taxon>
        <taxon>Craniata</taxon>
        <taxon>Vertebrata</taxon>
        <taxon>Euteleostomi</taxon>
        <taxon>Actinopterygii</taxon>
        <taxon>Neopterygii</taxon>
        <taxon>Holostei</taxon>
        <taxon>Semionotiformes</taxon>
        <taxon>Lepisosteidae</taxon>
        <taxon>Atractosteus</taxon>
    </lineage>
</organism>
<evidence type="ECO:0000256" key="9">
    <source>
        <dbReference type="SAM" id="Phobius"/>
    </source>
</evidence>
<keyword evidence="11" id="KW-1185">Reference proteome</keyword>
<sequence>MVLRRVLRKRWVLGVVFGLSLIYFLTSTLKQEERTIRDRTLLQARDPEHRIAWKVRFNLGNSSRQITQCRNSVQGKLLLTDELGYVCERKDLLVNGCCNVNAGSTRQFFCKSCLSNGCCSVYEYCVSCCLQPDKQPLLERFLNRAAEGFQNLFTAVEDHFELCLAKCRTSSQVGLDRCYPSSAQKRGVSSSVGDTVASHGSLGNCKRVQLEGCVFLLDVCHRNNSI</sequence>
<gene>
    <name evidence="10" type="primary">Cl049</name>
    <name evidence="10" type="ORF">GTO95_0008303</name>
</gene>
<keyword evidence="6" id="KW-0325">Glycoprotein</keyword>
<protein>
    <recommendedName>
        <fullName evidence="8">SREBP regulating gene protein</fullName>
    </recommendedName>
</protein>
<dbReference type="Pfam" id="PF10218">
    <property type="entry name" value="SPRING1"/>
    <property type="match status" value="1"/>
</dbReference>
<evidence type="ECO:0000256" key="2">
    <source>
        <dbReference type="ARBA" id="ARBA00022692"/>
    </source>
</evidence>
<feature type="non-terminal residue" evidence="10">
    <location>
        <position position="1"/>
    </location>
</feature>
<comment type="similarity">
    <text evidence="7">Belongs to the SPRING family.</text>
</comment>
<dbReference type="AlphaFoldDB" id="A0A8J7TAK3"/>
<evidence type="ECO:0000256" key="7">
    <source>
        <dbReference type="ARBA" id="ARBA00023461"/>
    </source>
</evidence>
<proteinExistence type="inferred from homology"/>
<evidence type="ECO:0000256" key="1">
    <source>
        <dbReference type="ARBA" id="ARBA00004194"/>
    </source>
</evidence>
<evidence type="ECO:0000313" key="11">
    <source>
        <dbReference type="Proteomes" id="UP000736164"/>
    </source>
</evidence>
<evidence type="ECO:0000256" key="4">
    <source>
        <dbReference type="ARBA" id="ARBA00023034"/>
    </source>
</evidence>
<name>A0A8J7TAK3_ATRSP</name>
<dbReference type="Proteomes" id="UP000736164">
    <property type="component" value="Unassembled WGS sequence"/>
</dbReference>
<feature type="non-terminal residue" evidence="10">
    <location>
        <position position="226"/>
    </location>
</feature>
<dbReference type="EMBL" id="JAAWVO010023218">
    <property type="protein sequence ID" value="MBN3315701.1"/>
    <property type="molecule type" value="Genomic_DNA"/>
</dbReference>
<accession>A0A8J7TAK3</accession>
<evidence type="ECO:0000313" key="10">
    <source>
        <dbReference type="EMBL" id="MBN3315701.1"/>
    </source>
</evidence>
<feature type="transmembrane region" description="Helical" evidence="9">
    <location>
        <begin position="12"/>
        <end position="29"/>
    </location>
</feature>
<evidence type="ECO:0000256" key="5">
    <source>
        <dbReference type="ARBA" id="ARBA00023136"/>
    </source>
</evidence>
<dbReference type="InterPro" id="IPR019352">
    <property type="entry name" value="SPRING1"/>
</dbReference>
<reference evidence="10" key="1">
    <citation type="journal article" date="2021" name="Cell">
        <title>Tracing the genetic footprints of vertebrate landing in non-teleost ray-finned fishes.</title>
        <authorList>
            <person name="Bi X."/>
            <person name="Wang K."/>
            <person name="Yang L."/>
            <person name="Pan H."/>
            <person name="Jiang H."/>
            <person name="Wei Q."/>
            <person name="Fang M."/>
            <person name="Yu H."/>
            <person name="Zhu C."/>
            <person name="Cai Y."/>
            <person name="He Y."/>
            <person name="Gan X."/>
            <person name="Zeng H."/>
            <person name="Yu D."/>
            <person name="Zhu Y."/>
            <person name="Jiang H."/>
            <person name="Qiu Q."/>
            <person name="Yang H."/>
            <person name="Zhang Y.E."/>
            <person name="Wang W."/>
            <person name="Zhu M."/>
            <person name="He S."/>
            <person name="Zhang G."/>
        </authorList>
    </citation>
    <scope>NUCLEOTIDE SEQUENCE</scope>
    <source>
        <strain evidence="10">Allg_001</strain>
    </source>
</reference>
<evidence type="ECO:0000256" key="8">
    <source>
        <dbReference type="ARBA" id="ARBA00023485"/>
    </source>
</evidence>
<keyword evidence="4" id="KW-0333">Golgi apparatus</keyword>
<evidence type="ECO:0000256" key="3">
    <source>
        <dbReference type="ARBA" id="ARBA00022989"/>
    </source>
</evidence>
<dbReference type="PANTHER" id="PTHR13481">
    <property type="entry name" value="SREBP REGULATING GENE PROTEIN"/>
    <property type="match status" value="1"/>
</dbReference>
<keyword evidence="3 9" id="KW-1133">Transmembrane helix</keyword>
<dbReference type="PANTHER" id="PTHR13481:SF0">
    <property type="entry name" value="SREBP REGULATING GENE PROTEIN"/>
    <property type="match status" value="1"/>
</dbReference>